<comment type="caution">
    <text evidence="2">The sequence shown here is derived from an EMBL/GenBank/DDBJ whole genome shotgun (WGS) entry which is preliminary data.</text>
</comment>
<evidence type="ECO:0000313" key="2">
    <source>
        <dbReference type="EMBL" id="KAF9525868.1"/>
    </source>
</evidence>
<dbReference type="SUPFAM" id="SSF81383">
    <property type="entry name" value="F-box domain"/>
    <property type="match status" value="1"/>
</dbReference>
<evidence type="ECO:0000256" key="1">
    <source>
        <dbReference type="SAM" id="MobiDB-lite"/>
    </source>
</evidence>
<dbReference type="InterPro" id="IPR036047">
    <property type="entry name" value="F-box-like_dom_sf"/>
</dbReference>
<reference evidence="2" key="1">
    <citation type="submission" date="2020-11" db="EMBL/GenBank/DDBJ databases">
        <authorList>
            <consortium name="DOE Joint Genome Institute"/>
            <person name="Ahrendt S."/>
            <person name="Riley R."/>
            <person name="Andreopoulos W."/>
            <person name="Labutti K."/>
            <person name="Pangilinan J."/>
            <person name="Ruiz-Duenas F.J."/>
            <person name="Barrasa J.M."/>
            <person name="Sanchez-Garcia M."/>
            <person name="Camarero S."/>
            <person name="Miyauchi S."/>
            <person name="Serrano A."/>
            <person name="Linde D."/>
            <person name="Babiker R."/>
            <person name="Drula E."/>
            <person name="Ayuso-Fernandez I."/>
            <person name="Pacheco R."/>
            <person name="Padilla G."/>
            <person name="Ferreira P."/>
            <person name="Barriuso J."/>
            <person name="Kellner H."/>
            <person name="Castanera R."/>
            <person name="Alfaro M."/>
            <person name="Ramirez L."/>
            <person name="Pisabarro A.G."/>
            <person name="Kuo A."/>
            <person name="Tritt A."/>
            <person name="Lipzen A."/>
            <person name="He G."/>
            <person name="Yan M."/>
            <person name="Ng V."/>
            <person name="Cullen D."/>
            <person name="Martin F."/>
            <person name="Rosso M.-N."/>
            <person name="Henrissat B."/>
            <person name="Hibbett D."/>
            <person name="Martinez A.T."/>
            <person name="Grigoriev I.V."/>
        </authorList>
    </citation>
    <scope>NUCLEOTIDE SEQUENCE</scope>
    <source>
        <strain evidence="2">CBS 506.95</strain>
    </source>
</reference>
<sequence length="378" mass="42249">MTRQLLLDLPKELLERILEILHDEGNLLSLGACSLTCHNLSVWSQRLLFRRIKLKAHFQRNVIPLHYFLPIPEGFIFLLRESPHLSEYIKNFELELKMTPTQPTPTIIVNQSSKTRNKGRRAGSSDTTSQNTPAAAVPEPRSPSEEDSPLVQNLFIGLNEFRLTAINDRYYACPWYLSNSGLVKTLGQALAITSSLKVLDVTGVPDFPLSILKGCAIPSLWVSRLVEDEEYTAEEVAESRNTALKSKTACISQRETLGCAPSFLHLGGTSSIYTIELLTNTHGAVNLDNLVTLSIEFSNSFQNTRGIKGSDWPQVANLHLRAPDSSAHRTDSIACELQGPTIHYFALSGSTRYLSRTNLETDCWPLPWFNGLRIVLHH</sequence>
<dbReference type="Proteomes" id="UP000807306">
    <property type="component" value="Unassembled WGS sequence"/>
</dbReference>
<accession>A0A9P6EBH0</accession>
<name>A0A9P6EBH0_9AGAR</name>
<dbReference type="EMBL" id="MU157878">
    <property type="protein sequence ID" value="KAF9525868.1"/>
    <property type="molecule type" value="Genomic_DNA"/>
</dbReference>
<proteinExistence type="predicted"/>
<feature type="compositionally biased region" description="Polar residues" evidence="1">
    <location>
        <begin position="124"/>
        <end position="133"/>
    </location>
</feature>
<organism evidence="2 3">
    <name type="scientific">Crepidotus variabilis</name>
    <dbReference type="NCBI Taxonomy" id="179855"/>
    <lineage>
        <taxon>Eukaryota</taxon>
        <taxon>Fungi</taxon>
        <taxon>Dikarya</taxon>
        <taxon>Basidiomycota</taxon>
        <taxon>Agaricomycotina</taxon>
        <taxon>Agaricomycetes</taxon>
        <taxon>Agaricomycetidae</taxon>
        <taxon>Agaricales</taxon>
        <taxon>Agaricineae</taxon>
        <taxon>Crepidotaceae</taxon>
        <taxon>Crepidotus</taxon>
    </lineage>
</organism>
<keyword evidence="3" id="KW-1185">Reference proteome</keyword>
<gene>
    <name evidence="2" type="ORF">CPB83DRAFT_858763</name>
</gene>
<evidence type="ECO:0000313" key="3">
    <source>
        <dbReference type="Proteomes" id="UP000807306"/>
    </source>
</evidence>
<feature type="compositionally biased region" description="Polar residues" evidence="1">
    <location>
        <begin position="103"/>
        <end position="114"/>
    </location>
</feature>
<feature type="region of interest" description="Disordered" evidence="1">
    <location>
        <begin position="103"/>
        <end position="148"/>
    </location>
</feature>
<protein>
    <recommendedName>
        <fullName evidence="4">F-box domain-containing protein</fullName>
    </recommendedName>
</protein>
<evidence type="ECO:0008006" key="4">
    <source>
        <dbReference type="Google" id="ProtNLM"/>
    </source>
</evidence>
<dbReference type="AlphaFoldDB" id="A0A9P6EBH0"/>